<comment type="caution">
    <text evidence="1">The sequence shown here is derived from an EMBL/GenBank/DDBJ whole genome shotgun (WGS) entry which is preliminary data.</text>
</comment>
<reference evidence="1 2" key="1">
    <citation type="submission" date="2020-08" db="EMBL/GenBank/DDBJ databases">
        <title>Genomic Encyclopedia of Archaeal and Bacterial Type Strains, Phase II (KMG-II): from individual species to whole genera.</title>
        <authorList>
            <person name="Goeker M."/>
        </authorList>
    </citation>
    <scope>NUCLEOTIDE SEQUENCE [LARGE SCALE GENOMIC DNA]</scope>
    <source>
        <strain evidence="1 2">DSM 23288</strain>
    </source>
</reference>
<dbReference type="Proteomes" id="UP000585272">
    <property type="component" value="Unassembled WGS sequence"/>
</dbReference>
<protein>
    <recommendedName>
        <fullName evidence="3">Antitoxin Xre/MbcA/ParS-like toxin-binding domain-containing protein</fullName>
    </recommendedName>
</protein>
<dbReference type="EMBL" id="JACHNU010000009">
    <property type="protein sequence ID" value="MBB4664865.1"/>
    <property type="molecule type" value="Genomic_DNA"/>
</dbReference>
<organism evidence="1 2">
    <name type="scientific">Conexibacter arvalis</name>
    <dbReference type="NCBI Taxonomy" id="912552"/>
    <lineage>
        <taxon>Bacteria</taxon>
        <taxon>Bacillati</taxon>
        <taxon>Actinomycetota</taxon>
        <taxon>Thermoleophilia</taxon>
        <taxon>Solirubrobacterales</taxon>
        <taxon>Conexibacteraceae</taxon>
        <taxon>Conexibacter</taxon>
    </lineage>
</organism>
<evidence type="ECO:0000313" key="2">
    <source>
        <dbReference type="Proteomes" id="UP000585272"/>
    </source>
</evidence>
<proteinExistence type="predicted"/>
<gene>
    <name evidence="1" type="ORF">BDZ31_004483</name>
</gene>
<accession>A0A840IKL5</accession>
<dbReference type="AlphaFoldDB" id="A0A840IKL5"/>
<evidence type="ECO:0000313" key="1">
    <source>
        <dbReference type="EMBL" id="MBB4664865.1"/>
    </source>
</evidence>
<name>A0A840IKL5_9ACTN</name>
<sequence>MSALADIGDLGTLRHKAERVRDLIGPPHIAPAVDDDAERRREQRRRAYAAIEDGILDLSTALPQGTEDYDARKLFEFLVGLRRAIDADPDALDAAGEVELHKLMMRDVLQRIERRLLHDELDDPRIAADFVFATLDRIPAGDLARLLGVSTKTVGAWRAGRPVTRNGDRVVVLAQLLSYLRASLTPLGIVMWFDAPRDQLGGRTPLELLGRGVAAAREPLVSLARGARGQLAG</sequence>
<keyword evidence="2" id="KW-1185">Reference proteome</keyword>
<evidence type="ECO:0008006" key="3">
    <source>
        <dbReference type="Google" id="ProtNLM"/>
    </source>
</evidence>
<dbReference type="RefSeq" id="WP_183345278.1">
    <property type="nucleotide sequence ID" value="NZ_JACHNU010000009.1"/>
</dbReference>